<keyword evidence="13" id="KW-0456">Lyase</keyword>
<feature type="coiled-coil region" evidence="18">
    <location>
        <begin position="123"/>
        <end position="150"/>
    </location>
</feature>
<feature type="domain" description="Response regulatory" evidence="19">
    <location>
        <begin position="12"/>
        <end position="128"/>
    </location>
</feature>
<protein>
    <recommendedName>
        <fullName evidence="4">Adenylate cyclase</fullName>
        <ecNumber evidence="3">4.6.1.1</ecNumber>
    </recommendedName>
    <alternativeName>
        <fullName evidence="14">ATP pyrophosphate-lyase</fullName>
    </alternativeName>
    <alternativeName>
        <fullName evidence="15">Adenylyl cyclase</fullName>
    </alternativeName>
</protein>
<dbReference type="InterPro" id="IPR001054">
    <property type="entry name" value="A/G_cyclase"/>
</dbReference>
<dbReference type="EMBL" id="JADEWZ010000032">
    <property type="protein sequence ID" value="MBE9117885.1"/>
    <property type="molecule type" value="Genomic_DNA"/>
</dbReference>
<evidence type="ECO:0000313" key="22">
    <source>
        <dbReference type="Proteomes" id="UP000654482"/>
    </source>
</evidence>
<dbReference type="InterPro" id="IPR011006">
    <property type="entry name" value="CheY-like_superfamily"/>
</dbReference>
<evidence type="ECO:0000256" key="10">
    <source>
        <dbReference type="ARBA" id="ARBA00022989"/>
    </source>
</evidence>
<comment type="catalytic activity">
    <reaction evidence="1">
        <text>ATP = 3',5'-cyclic AMP + diphosphate</text>
        <dbReference type="Rhea" id="RHEA:15389"/>
        <dbReference type="ChEBI" id="CHEBI:30616"/>
        <dbReference type="ChEBI" id="CHEBI:33019"/>
        <dbReference type="ChEBI" id="CHEBI:58165"/>
        <dbReference type="EC" id="4.6.1.1"/>
    </reaction>
</comment>
<sequence length="351" mass="39024">MIYSPPPSPKANILIVDDTPNNLRLLSKILMGYGYEVGKAINGSIALQSAQKTAPDIVLLDINMPQMNGYEVCEQLKANPRTQEIPVIFISALDDVWDKVKAFQVGGVDYITKPFQCEEVLARVDTHLRLQSLQNKLRREQQKSERLLLNILPAAIAQELKQNQKANPTQFEDAAFLFVDLVNFTANSSTMAPGEVVSFLNQIFSIFDALVTRYGMEKIRTIGDSYFVAGGLPNPHPDYVSAIADMALEMQRQVAHFSWSNGNPLQLRIGISVGGPVVGAVIGTQKFAYDVWGDVVNLASRMESLGQPGRIQVTEAVYERLRDRYQLECRGKIPVKGQGEMTTYWLVGRTS</sequence>
<dbReference type="AlphaFoldDB" id="A0A8J7JD76"/>
<dbReference type="GO" id="GO:0005886">
    <property type="term" value="C:plasma membrane"/>
    <property type="evidence" value="ECO:0007669"/>
    <property type="project" value="UniProtKB-ARBA"/>
</dbReference>
<evidence type="ECO:0000256" key="5">
    <source>
        <dbReference type="ARBA" id="ARBA00022692"/>
    </source>
</evidence>
<dbReference type="CDD" id="cd07302">
    <property type="entry name" value="CHD"/>
    <property type="match status" value="1"/>
</dbReference>
<proteinExistence type="predicted"/>
<evidence type="ECO:0000256" key="7">
    <source>
        <dbReference type="ARBA" id="ARBA00022741"/>
    </source>
</evidence>
<organism evidence="21 22">
    <name type="scientific">Lusitaniella coriacea LEGE 07157</name>
    <dbReference type="NCBI Taxonomy" id="945747"/>
    <lineage>
        <taxon>Bacteria</taxon>
        <taxon>Bacillati</taxon>
        <taxon>Cyanobacteriota</taxon>
        <taxon>Cyanophyceae</taxon>
        <taxon>Spirulinales</taxon>
        <taxon>Lusitaniellaceae</taxon>
        <taxon>Lusitaniella</taxon>
    </lineage>
</organism>
<evidence type="ECO:0000256" key="16">
    <source>
        <dbReference type="ARBA" id="ARBA00064436"/>
    </source>
</evidence>
<dbReference type="InterPro" id="IPR001789">
    <property type="entry name" value="Sig_transdc_resp-reg_receiver"/>
</dbReference>
<dbReference type="CDD" id="cd19920">
    <property type="entry name" value="REC_PA4781-like"/>
    <property type="match status" value="1"/>
</dbReference>
<gene>
    <name evidence="21" type="ORF">IQ249_18465</name>
</gene>
<feature type="modified residue" description="4-aspartylphosphate" evidence="17">
    <location>
        <position position="61"/>
    </location>
</feature>
<evidence type="ECO:0000256" key="14">
    <source>
        <dbReference type="ARBA" id="ARBA00032597"/>
    </source>
</evidence>
<dbReference type="SUPFAM" id="SSF55073">
    <property type="entry name" value="Nucleotide cyclase"/>
    <property type="match status" value="1"/>
</dbReference>
<evidence type="ECO:0000313" key="21">
    <source>
        <dbReference type="EMBL" id="MBE9117885.1"/>
    </source>
</evidence>
<dbReference type="GO" id="GO:0006171">
    <property type="term" value="P:cAMP biosynthetic process"/>
    <property type="evidence" value="ECO:0007669"/>
    <property type="project" value="UniProtKB-KW"/>
</dbReference>
<evidence type="ECO:0000256" key="1">
    <source>
        <dbReference type="ARBA" id="ARBA00001593"/>
    </source>
</evidence>
<dbReference type="PANTHER" id="PTHR11920">
    <property type="entry name" value="GUANYLYL CYCLASE"/>
    <property type="match status" value="1"/>
</dbReference>
<evidence type="ECO:0000256" key="12">
    <source>
        <dbReference type="ARBA" id="ARBA00023136"/>
    </source>
</evidence>
<comment type="subcellular location">
    <subcellularLocation>
        <location evidence="2">Membrane</location>
    </subcellularLocation>
</comment>
<dbReference type="Proteomes" id="UP000654482">
    <property type="component" value="Unassembled WGS sequence"/>
</dbReference>
<dbReference type="SMART" id="SM00448">
    <property type="entry name" value="REC"/>
    <property type="match status" value="1"/>
</dbReference>
<evidence type="ECO:0000256" key="9">
    <source>
        <dbReference type="ARBA" id="ARBA00022842"/>
    </source>
</evidence>
<comment type="caution">
    <text evidence="21">The sequence shown here is derived from an EMBL/GenBank/DDBJ whole genome shotgun (WGS) entry which is preliminary data.</text>
</comment>
<feature type="domain" description="Guanylate cyclase" evidence="20">
    <location>
        <begin position="175"/>
        <end position="303"/>
    </location>
</feature>
<keyword evidence="8" id="KW-0067">ATP-binding</keyword>
<dbReference type="SUPFAM" id="SSF52172">
    <property type="entry name" value="CheY-like"/>
    <property type="match status" value="1"/>
</dbReference>
<evidence type="ECO:0000256" key="2">
    <source>
        <dbReference type="ARBA" id="ARBA00004370"/>
    </source>
</evidence>
<reference evidence="21" key="1">
    <citation type="submission" date="2020-10" db="EMBL/GenBank/DDBJ databases">
        <authorList>
            <person name="Castelo-Branco R."/>
            <person name="Eusebio N."/>
            <person name="Adriana R."/>
            <person name="Vieira A."/>
            <person name="Brugerolle De Fraissinette N."/>
            <person name="Rezende De Castro R."/>
            <person name="Schneider M.P."/>
            <person name="Vasconcelos V."/>
            <person name="Leao P.N."/>
        </authorList>
    </citation>
    <scope>NUCLEOTIDE SEQUENCE</scope>
    <source>
        <strain evidence="21">LEGE 07157</strain>
    </source>
</reference>
<evidence type="ECO:0000256" key="6">
    <source>
        <dbReference type="ARBA" id="ARBA00022723"/>
    </source>
</evidence>
<dbReference type="GO" id="GO:0005524">
    <property type="term" value="F:ATP binding"/>
    <property type="evidence" value="ECO:0007669"/>
    <property type="project" value="UniProtKB-KW"/>
</dbReference>
<dbReference type="Pfam" id="PF00072">
    <property type="entry name" value="Response_reg"/>
    <property type="match status" value="1"/>
</dbReference>
<keyword evidence="5" id="KW-0812">Transmembrane</keyword>
<dbReference type="Gene3D" id="3.30.70.1230">
    <property type="entry name" value="Nucleotide cyclase"/>
    <property type="match status" value="1"/>
</dbReference>
<dbReference type="SMART" id="SM00044">
    <property type="entry name" value="CYCc"/>
    <property type="match status" value="1"/>
</dbReference>
<evidence type="ECO:0000256" key="18">
    <source>
        <dbReference type="SAM" id="Coils"/>
    </source>
</evidence>
<keyword evidence="6" id="KW-0479">Metal-binding</keyword>
<keyword evidence="17" id="KW-0597">Phosphoprotein</keyword>
<dbReference type="InterPro" id="IPR029787">
    <property type="entry name" value="Nucleotide_cyclase"/>
</dbReference>
<dbReference type="GO" id="GO:0046872">
    <property type="term" value="F:metal ion binding"/>
    <property type="evidence" value="ECO:0007669"/>
    <property type="project" value="UniProtKB-KW"/>
</dbReference>
<accession>A0A8J7JD76</accession>
<keyword evidence="9" id="KW-0460">Magnesium</keyword>
<name>A0A8J7JD76_9CYAN</name>
<evidence type="ECO:0000256" key="11">
    <source>
        <dbReference type="ARBA" id="ARBA00022998"/>
    </source>
</evidence>
<dbReference type="RefSeq" id="WP_194030970.1">
    <property type="nucleotide sequence ID" value="NZ_JADEWZ010000032.1"/>
</dbReference>
<evidence type="ECO:0000256" key="13">
    <source>
        <dbReference type="ARBA" id="ARBA00023239"/>
    </source>
</evidence>
<evidence type="ECO:0000259" key="20">
    <source>
        <dbReference type="PROSITE" id="PS50125"/>
    </source>
</evidence>
<keyword evidence="18" id="KW-0175">Coiled coil</keyword>
<dbReference type="GO" id="GO:0004016">
    <property type="term" value="F:adenylate cyclase activity"/>
    <property type="evidence" value="ECO:0007669"/>
    <property type="project" value="UniProtKB-EC"/>
</dbReference>
<dbReference type="Pfam" id="PF00211">
    <property type="entry name" value="Guanylate_cyc"/>
    <property type="match status" value="1"/>
</dbReference>
<comment type="subunit">
    <text evidence="16">Homodimer. Can also exist as monomer.</text>
</comment>
<evidence type="ECO:0000256" key="15">
    <source>
        <dbReference type="ARBA" id="ARBA00032637"/>
    </source>
</evidence>
<evidence type="ECO:0000256" key="8">
    <source>
        <dbReference type="ARBA" id="ARBA00022840"/>
    </source>
</evidence>
<evidence type="ECO:0000256" key="17">
    <source>
        <dbReference type="PROSITE-ProRule" id="PRU00169"/>
    </source>
</evidence>
<keyword evidence="22" id="KW-1185">Reference proteome</keyword>
<evidence type="ECO:0000259" key="19">
    <source>
        <dbReference type="PROSITE" id="PS50110"/>
    </source>
</evidence>
<dbReference type="InterPro" id="IPR050401">
    <property type="entry name" value="Cyclic_nucleotide_synthase"/>
</dbReference>
<dbReference type="PROSITE" id="PS50125">
    <property type="entry name" value="GUANYLATE_CYCLASE_2"/>
    <property type="match status" value="1"/>
</dbReference>
<keyword evidence="11" id="KW-0115">cAMP biosynthesis</keyword>
<keyword evidence="12" id="KW-0472">Membrane</keyword>
<evidence type="ECO:0000256" key="4">
    <source>
        <dbReference type="ARBA" id="ARBA00021420"/>
    </source>
</evidence>
<dbReference type="GO" id="GO:0000160">
    <property type="term" value="P:phosphorelay signal transduction system"/>
    <property type="evidence" value="ECO:0007669"/>
    <property type="project" value="InterPro"/>
</dbReference>
<dbReference type="EC" id="4.6.1.1" evidence="3"/>
<dbReference type="PROSITE" id="PS50110">
    <property type="entry name" value="RESPONSE_REGULATORY"/>
    <property type="match status" value="1"/>
</dbReference>
<keyword evidence="10" id="KW-1133">Transmembrane helix</keyword>
<evidence type="ECO:0000256" key="3">
    <source>
        <dbReference type="ARBA" id="ARBA00012201"/>
    </source>
</evidence>
<dbReference type="Gene3D" id="3.40.50.2300">
    <property type="match status" value="1"/>
</dbReference>
<dbReference type="FunFam" id="3.30.70.1230:FF:000033">
    <property type="entry name" value="Adenylate cyclase"/>
    <property type="match status" value="1"/>
</dbReference>
<dbReference type="PANTHER" id="PTHR11920:SF335">
    <property type="entry name" value="GUANYLATE CYCLASE"/>
    <property type="match status" value="1"/>
</dbReference>
<keyword evidence="7" id="KW-0547">Nucleotide-binding</keyword>